<proteinExistence type="predicted"/>
<evidence type="ECO:0000313" key="2">
    <source>
        <dbReference type="Proteomes" id="UP000789396"/>
    </source>
</evidence>
<sequence>NAESLIRFVAEIKKLRKLLEKIDADFELLINCLDNKAPLGPLI</sequence>
<dbReference type="EMBL" id="CAJVPZ010074510">
    <property type="protein sequence ID" value="CAG8803156.1"/>
    <property type="molecule type" value="Genomic_DNA"/>
</dbReference>
<comment type="caution">
    <text evidence="1">The sequence shown here is derived from an EMBL/GenBank/DDBJ whole genome shotgun (WGS) entry which is preliminary data.</text>
</comment>
<feature type="non-terminal residue" evidence="1">
    <location>
        <position position="1"/>
    </location>
</feature>
<protein>
    <submittedName>
        <fullName evidence="1">18884_t:CDS:1</fullName>
    </submittedName>
</protein>
<dbReference type="AlphaFoldDB" id="A0A9N9K0N5"/>
<gene>
    <name evidence="1" type="ORF">RFULGI_LOCUS17946</name>
</gene>
<keyword evidence="2" id="KW-1185">Reference proteome</keyword>
<evidence type="ECO:0000313" key="1">
    <source>
        <dbReference type="EMBL" id="CAG8803156.1"/>
    </source>
</evidence>
<accession>A0A9N9K0N5</accession>
<reference evidence="1" key="1">
    <citation type="submission" date="2021-06" db="EMBL/GenBank/DDBJ databases">
        <authorList>
            <person name="Kallberg Y."/>
            <person name="Tangrot J."/>
            <person name="Rosling A."/>
        </authorList>
    </citation>
    <scope>NUCLEOTIDE SEQUENCE</scope>
    <source>
        <strain evidence="1">IN212</strain>
    </source>
</reference>
<dbReference type="Proteomes" id="UP000789396">
    <property type="component" value="Unassembled WGS sequence"/>
</dbReference>
<name>A0A9N9K0N5_9GLOM</name>
<feature type="non-terminal residue" evidence="1">
    <location>
        <position position="43"/>
    </location>
</feature>
<organism evidence="1 2">
    <name type="scientific">Racocetra fulgida</name>
    <dbReference type="NCBI Taxonomy" id="60492"/>
    <lineage>
        <taxon>Eukaryota</taxon>
        <taxon>Fungi</taxon>
        <taxon>Fungi incertae sedis</taxon>
        <taxon>Mucoromycota</taxon>
        <taxon>Glomeromycotina</taxon>
        <taxon>Glomeromycetes</taxon>
        <taxon>Diversisporales</taxon>
        <taxon>Gigasporaceae</taxon>
        <taxon>Racocetra</taxon>
    </lineage>
</organism>